<protein>
    <submittedName>
        <fullName evidence="2">Uncharacterized protein</fullName>
    </submittedName>
</protein>
<dbReference type="Proteomes" id="UP000195569">
    <property type="component" value="Unassembled WGS sequence"/>
</dbReference>
<reference evidence="2" key="1">
    <citation type="submission" date="2016-12" db="EMBL/GenBank/DDBJ databases">
        <authorList>
            <person name="Moulin L."/>
        </authorList>
    </citation>
    <scope>NUCLEOTIDE SEQUENCE [LARGE SCALE GENOMIC DNA]</scope>
    <source>
        <strain evidence="2">STM 7183</strain>
    </source>
</reference>
<keyword evidence="3" id="KW-1185">Reference proteome</keyword>
<dbReference type="AlphaFoldDB" id="A0A1N7SQ77"/>
<dbReference type="EMBL" id="CYGY02000068">
    <property type="protein sequence ID" value="SIT49482.1"/>
    <property type="molecule type" value="Genomic_DNA"/>
</dbReference>
<proteinExistence type="predicted"/>
<evidence type="ECO:0000313" key="2">
    <source>
        <dbReference type="EMBL" id="SIT49482.1"/>
    </source>
</evidence>
<sequence>MTLCVLEAVQLSNPMQKLPPPHAPSAASEAAQNAANVGRTKRAARMIMCRLPSMEAITRVPRKETNKTGGHCS</sequence>
<gene>
    <name evidence="2" type="ORF">BN2476_680170</name>
</gene>
<organism evidence="2 3">
    <name type="scientific">Paraburkholderia piptadeniae</name>
    <dbReference type="NCBI Taxonomy" id="1701573"/>
    <lineage>
        <taxon>Bacteria</taxon>
        <taxon>Pseudomonadati</taxon>
        <taxon>Pseudomonadota</taxon>
        <taxon>Betaproteobacteria</taxon>
        <taxon>Burkholderiales</taxon>
        <taxon>Burkholderiaceae</taxon>
        <taxon>Paraburkholderia</taxon>
    </lineage>
</organism>
<evidence type="ECO:0000313" key="3">
    <source>
        <dbReference type="Proteomes" id="UP000195569"/>
    </source>
</evidence>
<evidence type="ECO:0000256" key="1">
    <source>
        <dbReference type="SAM" id="MobiDB-lite"/>
    </source>
</evidence>
<feature type="compositionally biased region" description="Low complexity" evidence="1">
    <location>
        <begin position="24"/>
        <end position="36"/>
    </location>
</feature>
<feature type="region of interest" description="Disordered" evidence="1">
    <location>
        <begin position="14"/>
        <end position="39"/>
    </location>
</feature>
<comment type="caution">
    <text evidence="2">The sequence shown here is derived from an EMBL/GenBank/DDBJ whole genome shotgun (WGS) entry which is preliminary data.</text>
</comment>
<accession>A0A1N7SQ77</accession>
<name>A0A1N7SQ77_9BURK</name>